<dbReference type="Gene3D" id="1.10.10.10">
    <property type="entry name" value="Winged helix-like DNA-binding domain superfamily/Winged helix DNA-binding domain"/>
    <property type="match status" value="1"/>
</dbReference>
<dbReference type="GO" id="GO:0001514">
    <property type="term" value="P:selenocysteine incorporation"/>
    <property type="evidence" value="ECO:0007669"/>
    <property type="project" value="InterPro"/>
</dbReference>
<sequence>MKAKGFDEELIQHLQRIEAAEPVVMFEENLLLNFELPRKIEEITYDLNLERGEVSELLNRMVGDNKVLCVDEKRKLYYHQKSYEKLKKMIVEELKGYHQKNPTHIGMPRQELLKKISRGLDKSLLNFALKQMDREKLVRINVDFKISFFDFKVRLDPDLSRLAKAIEDIYLKAGYKTPGFSELKDRGLGDERLLKKVFQYLLESGVLVEVGESRVFHRKFVEEAEKRLVEFLRSHNEIRVSQFRDLIGATRKYALPLLIYFDTNNVTIKRGVVRVLGQKYR</sequence>
<proteinExistence type="predicted"/>
<evidence type="ECO:0000259" key="1">
    <source>
        <dbReference type="Pfam" id="PF09106"/>
    </source>
</evidence>
<evidence type="ECO:0000313" key="4">
    <source>
        <dbReference type="Proteomes" id="UP000191663"/>
    </source>
</evidence>
<dbReference type="GO" id="GO:0005737">
    <property type="term" value="C:cytoplasm"/>
    <property type="evidence" value="ECO:0007669"/>
    <property type="project" value="InterPro"/>
</dbReference>
<feature type="domain" description="Translation elongation factor SelB winged helix type 2" evidence="1">
    <location>
        <begin position="92"/>
        <end position="139"/>
    </location>
</feature>
<dbReference type="GO" id="GO:0005525">
    <property type="term" value="F:GTP binding"/>
    <property type="evidence" value="ECO:0007669"/>
    <property type="project" value="InterPro"/>
</dbReference>
<name>A0A1V4QH15_UNCW3</name>
<gene>
    <name evidence="3" type="ORF">BXT86_00045</name>
</gene>
<accession>A0A1V4QH15</accession>
<protein>
    <recommendedName>
        <fullName evidence="5">Translation elongation factor SelB winged helix type 3 domain-containing protein</fullName>
    </recommendedName>
</protein>
<comment type="caution">
    <text evidence="3">The sequence shown here is derived from an EMBL/GenBank/DDBJ whole genome shotgun (WGS) entry which is preliminary data.</text>
</comment>
<evidence type="ECO:0008006" key="5">
    <source>
        <dbReference type="Google" id="ProtNLM"/>
    </source>
</evidence>
<organism evidence="3 4">
    <name type="scientific">candidate division WOR-3 bacterium 4484_100</name>
    <dbReference type="NCBI Taxonomy" id="1936077"/>
    <lineage>
        <taxon>Bacteria</taxon>
        <taxon>Bacteria division WOR-3</taxon>
    </lineage>
</organism>
<evidence type="ECO:0000313" key="3">
    <source>
        <dbReference type="EMBL" id="OPX18649.1"/>
    </source>
</evidence>
<dbReference type="AlphaFoldDB" id="A0A1V4QH15"/>
<dbReference type="SUPFAM" id="SSF46785">
    <property type="entry name" value="Winged helix' DNA-binding domain"/>
    <property type="match status" value="3"/>
</dbReference>
<dbReference type="InterPro" id="IPR036390">
    <property type="entry name" value="WH_DNA-bd_sf"/>
</dbReference>
<dbReference type="Proteomes" id="UP000191663">
    <property type="component" value="Unassembled WGS sequence"/>
</dbReference>
<dbReference type="Pfam" id="PF09107">
    <property type="entry name" value="WHD_3rd_SelB"/>
    <property type="match status" value="1"/>
</dbReference>
<dbReference type="GO" id="GO:0003746">
    <property type="term" value="F:translation elongation factor activity"/>
    <property type="evidence" value="ECO:0007669"/>
    <property type="project" value="InterPro"/>
</dbReference>
<dbReference type="InterPro" id="IPR015190">
    <property type="entry name" value="Elong_fac_SelB-wing-hlx_typ-2"/>
</dbReference>
<dbReference type="Gene3D" id="1.10.10.2770">
    <property type="match status" value="1"/>
</dbReference>
<dbReference type="Pfam" id="PF09106">
    <property type="entry name" value="WHD_2nd_SelB"/>
    <property type="match status" value="1"/>
</dbReference>
<feature type="domain" description="Elongation factor SelB fourth winged-helix" evidence="2">
    <location>
        <begin position="230"/>
        <end position="276"/>
    </location>
</feature>
<reference evidence="4" key="1">
    <citation type="submission" date="2017-01" db="EMBL/GenBank/DDBJ databases">
        <title>Novel pathways for hydrocarbon cycling and metabolic interdependencies in hydrothermal sediment communities.</title>
        <authorList>
            <person name="Dombrowski N."/>
            <person name="Seitz K."/>
            <person name="Teske A."/>
            <person name="Baker B."/>
        </authorList>
    </citation>
    <scope>NUCLEOTIDE SEQUENCE [LARGE SCALE GENOMIC DNA]</scope>
</reference>
<dbReference type="EMBL" id="MUKB01000001">
    <property type="protein sequence ID" value="OPX18649.1"/>
    <property type="molecule type" value="Genomic_DNA"/>
</dbReference>
<dbReference type="GO" id="GO:0003723">
    <property type="term" value="F:RNA binding"/>
    <property type="evidence" value="ECO:0007669"/>
    <property type="project" value="InterPro"/>
</dbReference>
<dbReference type="InterPro" id="IPR036388">
    <property type="entry name" value="WH-like_DNA-bd_sf"/>
</dbReference>
<dbReference type="InterPro" id="IPR015191">
    <property type="entry name" value="SelB_WHD4"/>
</dbReference>
<evidence type="ECO:0000259" key="2">
    <source>
        <dbReference type="Pfam" id="PF09107"/>
    </source>
</evidence>